<accession>A0A931H763</accession>
<dbReference type="RefSeq" id="WP_196987564.1">
    <property type="nucleotide sequence ID" value="NZ_JADWYS010000001.1"/>
</dbReference>
<gene>
    <name evidence="1" type="ORF">I5803_17290</name>
</gene>
<sequence length="1267" mass="124087">MFNAAPGATYLAQVVNIYEQLGHNLQQLANNLDDIPVFQSLHPNFQTAAEFAADFLTPLGLQNDSVALSFVIDKFNAGVAKGEIMYEGLLALEGIGSGAASQYVAAKAILENKTAVSEYYSVTKAVDQTDLNTLQLVLNGVTADPASVTAAKTGIDNGTLGTSGIEVTLTPSQDSVVGTTSSDTINGLFGDATASNNTFTAGDSVDGAAGTDRLNLVALGTTASQAVTVKNVESINIQDTVGATFNALLVENTPGIAFNSTLAGQTSTVTNAALASVMGLSGKGNLTVDYSVTSGAADTANVVLNTVGTSTTARSTVNVADGNTVEKVVIAAEGTNFVTLVGGTADANVTVTGAGTNNFDLSAVGAVAAVATIDASASTGTNTFVLGTTLNTGDVVKGGTGADTVSTNFTLATLTKPTMTGVETLTSDFDAAAIVDLSGTTGLTTINLAGSSADQTLTKATSSVATINVTSEADADNVLHFGYGATTMGSLALKLGSTAATAAAITLADVNLDNTTALALSTVGTKAIDINGTIDLNGDQSAVSVTAGANLEYGGIRVDGGDVGSYTKTIASNVVSSGGIWTVGGDIGPVTVTVGANAESYSWIAASGAGDIGDVSITVTGDSSIADQYLDAAGNIGNITYSVTGDDFSGFIAAEASGGSVGNVNITMTGDDSHGHAWISAGTFSGAADVSTIGNISVSVAGDNSTFSGQFNVSGGDVGNVTFAYVGDGGSGSIAVQAGYRYGGDGDDYLGGGSIGNVSFSMDGDSSGYLALAASGGTIGDITISATNGADVDVHVSAGSLSYSGGLENAGSIGNISISVGDDSNVSGSFNASGGDIGNVTVMVTGDNASGTIQIEASSSSGAGSNGDYTHGGNVGNIVLDINGQSTMSLDVFASGGNIGTVSVSVEGNGASAGLSLHSFATDTGSTGGNIGAVSVTLGDSTSIVVSGGFEGTLESLTVVGGDSVSAGFFFSGGSGGMVGDVSIAVGDSSSVAYAVSGFGGDTSNVTITTGNNADVEVLLENFTGTAGATSITTGTNSDVVFSGGNISSIGGLTLAGGDSASTASIHVTGTVNDFGGVAGSTWKGAMTVDLSAVVVGTTVQVGAGGSNVTGTQGSDNIFMGAGVDTYHFAAPGGAADVLFAFKAGAGADVIDVAHVTNFTANTYTTNTADTILNDEAAKLTDIAGGQDLTTAAGVKAALNAGGEYALIDVAANSSSTFITAASATSQQFFVWEVVENTADTEVDTVTLVGVVNTSTAFSALVAANLV</sequence>
<proteinExistence type="predicted"/>
<dbReference type="AlphaFoldDB" id="A0A931H763"/>
<dbReference type="Proteomes" id="UP000651050">
    <property type="component" value="Unassembled WGS sequence"/>
</dbReference>
<protein>
    <submittedName>
        <fullName evidence="1">Uncharacterized protein</fullName>
    </submittedName>
</protein>
<name>A0A931H763_9BURK</name>
<reference evidence="1" key="1">
    <citation type="submission" date="2020-11" db="EMBL/GenBank/DDBJ databases">
        <title>Bacterial whole genome sequence for Caenimonas sp. DR4.4.</title>
        <authorList>
            <person name="Le V."/>
            <person name="Ko S.-R."/>
            <person name="Ahn C.-Y."/>
            <person name="Oh H.-M."/>
        </authorList>
    </citation>
    <scope>NUCLEOTIDE SEQUENCE</scope>
    <source>
        <strain evidence="1">DR4.4</strain>
    </source>
</reference>
<comment type="caution">
    <text evidence="1">The sequence shown here is derived from an EMBL/GenBank/DDBJ whole genome shotgun (WGS) entry which is preliminary data.</text>
</comment>
<keyword evidence="2" id="KW-1185">Reference proteome</keyword>
<evidence type="ECO:0000313" key="1">
    <source>
        <dbReference type="EMBL" id="MBG9389788.1"/>
    </source>
</evidence>
<organism evidence="1 2">
    <name type="scientific">Caenimonas aquaedulcis</name>
    <dbReference type="NCBI Taxonomy" id="2793270"/>
    <lineage>
        <taxon>Bacteria</taxon>
        <taxon>Pseudomonadati</taxon>
        <taxon>Pseudomonadota</taxon>
        <taxon>Betaproteobacteria</taxon>
        <taxon>Burkholderiales</taxon>
        <taxon>Comamonadaceae</taxon>
        <taxon>Caenimonas</taxon>
    </lineage>
</organism>
<dbReference type="EMBL" id="JADWYS010000001">
    <property type="protein sequence ID" value="MBG9389788.1"/>
    <property type="molecule type" value="Genomic_DNA"/>
</dbReference>
<evidence type="ECO:0000313" key="2">
    <source>
        <dbReference type="Proteomes" id="UP000651050"/>
    </source>
</evidence>